<protein>
    <recommendedName>
        <fullName evidence="3">Siderophore-interacting protein</fullName>
    </recommendedName>
</protein>
<sequence length="230" mass="25884">METSTIQKIKAVASRLTENRFLNAGHVLEVRAWEGGTMTEIDLHLPEVDVHQWQAVPYIKFKVADFTYRDYTPFGWDADTSTCSLLIDVGHDGPGSKWARLVNTGDAVQYFKIDTTHQTPHATDLVVGMGDASSLAHLLALQQLTLPVSRFAGAAFLPDRTQRKLFSEYFRSPVQILSNVGEVQDWINEQGYCASHSHFYLTGHNGLVSKIRRQLKNIGHQQIKVKGFWS</sequence>
<name>A0ABW5YBI0_9SPHI</name>
<reference evidence="2" key="1">
    <citation type="journal article" date="2019" name="Int. J. Syst. Evol. Microbiol.">
        <title>The Global Catalogue of Microorganisms (GCM) 10K type strain sequencing project: providing services to taxonomists for standard genome sequencing and annotation.</title>
        <authorList>
            <consortium name="The Broad Institute Genomics Platform"/>
            <consortium name="The Broad Institute Genome Sequencing Center for Infectious Disease"/>
            <person name="Wu L."/>
            <person name="Ma J."/>
        </authorList>
    </citation>
    <scope>NUCLEOTIDE SEQUENCE [LARGE SCALE GENOMIC DNA]</scope>
    <source>
        <strain evidence="2">KCTC 22437</strain>
    </source>
</reference>
<evidence type="ECO:0000313" key="2">
    <source>
        <dbReference type="Proteomes" id="UP001597557"/>
    </source>
</evidence>
<dbReference type="SUPFAM" id="SSF63380">
    <property type="entry name" value="Riboflavin synthase domain-like"/>
    <property type="match status" value="1"/>
</dbReference>
<dbReference type="EMBL" id="JBHUPD010000001">
    <property type="protein sequence ID" value="MFD2872147.1"/>
    <property type="molecule type" value="Genomic_DNA"/>
</dbReference>
<gene>
    <name evidence="1" type="ORF">ACFS5N_06695</name>
</gene>
<proteinExistence type="predicted"/>
<dbReference type="RefSeq" id="WP_377183507.1">
    <property type="nucleotide sequence ID" value="NZ_JBHUPD010000001.1"/>
</dbReference>
<comment type="caution">
    <text evidence="1">The sequence shown here is derived from an EMBL/GenBank/DDBJ whole genome shotgun (WGS) entry which is preliminary data.</text>
</comment>
<keyword evidence="2" id="KW-1185">Reference proteome</keyword>
<dbReference type="Gene3D" id="2.40.30.10">
    <property type="entry name" value="Translation factors"/>
    <property type="match status" value="1"/>
</dbReference>
<dbReference type="Proteomes" id="UP001597557">
    <property type="component" value="Unassembled WGS sequence"/>
</dbReference>
<dbReference type="InterPro" id="IPR017938">
    <property type="entry name" value="Riboflavin_synthase-like_b-brl"/>
</dbReference>
<accession>A0ABW5YBI0</accession>
<organism evidence="1 2">
    <name type="scientific">Mucilaginibacter ximonensis</name>
    <dbReference type="NCBI Taxonomy" id="538021"/>
    <lineage>
        <taxon>Bacteria</taxon>
        <taxon>Pseudomonadati</taxon>
        <taxon>Bacteroidota</taxon>
        <taxon>Sphingobacteriia</taxon>
        <taxon>Sphingobacteriales</taxon>
        <taxon>Sphingobacteriaceae</taxon>
        <taxon>Mucilaginibacter</taxon>
    </lineage>
</organism>
<evidence type="ECO:0008006" key="3">
    <source>
        <dbReference type="Google" id="ProtNLM"/>
    </source>
</evidence>
<evidence type="ECO:0000313" key="1">
    <source>
        <dbReference type="EMBL" id="MFD2872147.1"/>
    </source>
</evidence>